<dbReference type="KEGG" id="smo:SELMODRAFT_429394"/>
<dbReference type="Gene3D" id="2.170.16.10">
    <property type="entry name" value="Hedgehog/Intein (Hint) domain"/>
    <property type="match status" value="1"/>
</dbReference>
<dbReference type="Pfam" id="PF01079">
    <property type="entry name" value="Hint"/>
    <property type="match status" value="1"/>
</dbReference>
<sequence>MSTLLRSISCEVRLQVDSLATVDLIYLQYENANAMKMQPLQAILDTGSSSSHTFNPIVEAQEKTPALSLRSFGPEGLEEQRSEAKPLLLFFSVAASIAVACFPGDATVQMYNRDIKLMRDLNVGDRVAVGKNVYSVVYAFGHKDAHTTFEFVQVHRALQNMLELTAGHFVPIEISGKLVYKRAENLKVGDILWKSSQITGTSKVEKLGLYNPLTLSGNIMVNNVLASSSCHVQHSPQRDIMCCD</sequence>
<evidence type="ECO:0000313" key="2">
    <source>
        <dbReference type="EMBL" id="EFJ07828.1"/>
    </source>
</evidence>
<dbReference type="InterPro" id="IPR036844">
    <property type="entry name" value="Hint_dom_sf"/>
</dbReference>
<protein>
    <recommendedName>
        <fullName evidence="1">Hint domain-containing protein</fullName>
    </recommendedName>
</protein>
<name>D8T617_SELML</name>
<evidence type="ECO:0000259" key="1">
    <source>
        <dbReference type="SMART" id="SM00306"/>
    </source>
</evidence>
<dbReference type="GO" id="GO:0016540">
    <property type="term" value="P:protein autoprocessing"/>
    <property type="evidence" value="ECO:0007669"/>
    <property type="project" value="InterPro"/>
</dbReference>
<dbReference type="InterPro" id="IPR001767">
    <property type="entry name" value="Hedgehog_Hint"/>
</dbReference>
<reference evidence="2 3" key="1">
    <citation type="journal article" date="2011" name="Science">
        <title>The Selaginella genome identifies genetic changes associated with the evolution of vascular plants.</title>
        <authorList>
            <person name="Banks J.A."/>
            <person name="Nishiyama T."/>
            <person name="Hasebe M."/>
            <person name="Bowman J.L."/>
            <person name="Gribskov M."/>
            <person name="dePamphilis C."/>
            <person name="Albert V.A."/>
            <person name="Aono N."/>
            <person name="Aoyama T."/>
            <person name="Ambrose B.A."/>
            <person name="Ashton N.W."/>
            <person name="Axtell M.J."/>
            <person name="Barker E."/>
            <person name="Barker M.S."/>
            <person name="Bennetzen J.L."/>
            <person name="Bonawitz N.D."/>
            <person name="Chapple C."/>
            <person name="Cheng C."/>
            <person name="Correa L.G."/>
            <person name="Dacre M."/>
            <person name="DeBarry J."/>
            <person name="Dreyer I."/>
            <person name="Elias M."/>
            <person name="Engstrom E.M."/>
            <person name="Estelle M."/>
            <person name="Feng L."/>
            <person name="Finet C."/>
            <person name="Floyd S.K."/>
            <person name="Frommer W.B."/>
            <person name="Fujita T."/>
            <person name="Gramzow L."/>
            <person name="Gutensohn M."/>
            <person name="Harholt J."/>
            <person name="Hattori M."/>
            <person name="Heyl A."/>
            <person name="Hirai T."/>
            <person name="Hiwatashi Y."/>
            <person name="Ishikawa M."/>
            <person name="Iwata M."/>
            <person name="Karol K.G."/>
            <person name="Koehler B."/>
            <person name="Kolukisaoglu U."/>
            <person name="Kubo M."/>
            <person name="Kurata T."/>
            <person name="Lalonde S."/>
            <person name="Li K."/>
            <person name="Li Y."/>
            <person name="Litt A."/>
            <person name="Lyons E."/>
            <person name="Manning G."/>
            <person name="Maruyama T."/>
            <person name="Michael T.P."/>
            <person name="Mikami K."/>
            <person name="Miyazaki S."/>
            <person name="Morinaga S."/>
            <person name="Murata T."/>
            <person name="Mueller-Roeber B."/>
            <person name="Nelson D.R."/>
            <person name="Obara M."/>
            <person name="Oguri Y."/>
            <person name="Olmstead R.G."/>
            <person name="Onodera N."/>
            <person name="Petersen B.L."/>
            <person name="Pils B."/>
            <person name="Prigge M."/>
            <person name="Rensing S.A."/>
            <person name="Riano-Pachon D.M."/>
            <person name="Roberts A.W."/>
            <person name="Sato Y."/>
            <person name="Scheller H.V."/>
            <person name="Schulz B."/>
            <person name="Schulz C."/>
            <person name="Shakirov E.V."/>
            <person name="Shibagaki N."/>
            <person name="Shinohara N."/>
            <person name="Shippen D.E."/>
            <person name="Soerensen I."/>
            <person name="Sotooka R."/>
            <person name="Sugimoto N."/>
            <person name="Sugita M."/>
            <person name="Sumikawa N."/>
            <person name="Tanurdzic M."/>
            <person name="Theissen G."/>
            <person name="Ulvskov P."/>
            <person name="Wakazuki S."/>
            <person name="Weng J.K."/>
            <person name="Willats W.W."/>
            <person name="Wipf D."/>
            <person name="Wolf P.G."/>
            <person name="Yang L."/>
            <person name="Zimmer A.D."/>
            <person name="Zhu Q."/>
            <person name="Mitros T."/>
            <person name="Hellsten U."/>
            <person name="Loque D."/>
            <person name="Otillar R."/>
            <person name="Salamov A."/>
            <person name="Schmutz J."/>
            <person name="Shapiro H."/>
            <person name="Lindquist E."/>
            <person name="Lucas S."/>
            <person name="Rokhsar D."/>
            <person name="Grigoriev I.V."/>
        </authorList>
    </citation>
    <scope>NUCLEOTIDE SEQUENCE [LARGE SCALE GENOMIC DNA]</scope>
</reference>
<dbReference type="InterPro" id="IPR003587">
    <property type="entry name" value="Hint_dom_N"/>
</dbReference>
<dbReference type="eggNOG" id="KOG3638">
    <property type="taxonomic scope" value="Eukaryota"/>
</dbReference>
<accession>D8T617</accession>
<evidence type="ECO:0000313" key="3">
    <source>
        <dbReference type="Proteomes" id="UP000001514"/>
    </source>
</evidence>
<dbReference type="SMART" id="SM00306">
    <property type="entry name" value="HintN"/>
    <property type="match status" value="1"/>
</dbReference>
<dbReference type="Gramene" id="EFJ07828">
    <property type="protein sequence ID" value="EFJ07828"/>
    <property type="gene ID" value="SELMODRAFT_429394"/>
</dbReference>
<dbReference type="AlphaFoldDB" id="D8T617"/>
<dbReference type="InParanoid" id="D8T617"/>
<dbReference type="CDD" id="cd00081">
    <property type="entry name" value="Hint"/>
    <property type="match status" value="1"/>
</dbReference>
<dbReference type="Proteomes" id="UP000001514">
    <property type="component" value="Unassembled WGS sequence"/>
</dbReference>
<dbReference type="HOGENOM" id="CLU_1139659_0_0_1"/>
<dbReference type="PANTHER" id="PTHR11889:SF31">
    <property type="entry name" value="PROTEIN HEDGEHOG"/>
    <property type="match status" value="1"/>
</dbReference>
<gene>
    <name evidence="2" type="ORF">SELMODRAFT_429394</name>
</gene>
<feature type="domain" description="Hint" evidence="1">
    <location>
        <begin position="99"/>
        <end position="196"/>
    </location>
</feature>
<dbReference type="SUPFAM" id="SSF51294">
    <property type="entry name" value="Hedgehog/intein (Hint) domain"/>
    <property type="match status" value="1"/>
</dbReference>
<organism evidence="3">
    <name type="scientific">Selaginella moellendorffii</name>
    <name type="common">Spikemoss</name>
    <dbReference type="NCBI Taxonomy" id="88036"/>
    <lineage>
        <taxon>Eukaryota</taxon>
        <taxon>Viridiplantae</taxon>
        <taxon>Streptophyta</taxon>
        <taxon>Embryophyta</taxon>
        <taxon>Tracheophyta</taxon>
        <taxon>Lycopodiopsida</taxon>
        <taxon>Selaginellales</taxon>
        <taxon>Selaginellaceae</taxon>
        <taxon>Selaginella</taxon>
    </lineage>
</organism>
<dbReference type="InterPro" id="IPR050387">
    <property type="entry name" value="Hedgehog_Signaling"/>
</dbReference>
<proteinExistence type="predicted"/>
<dbReference type="EMBL" id="GL377679">
    <property type="protein sequence ID" value="EFJ07828.1"/>
    <property type="molecule type" value="Genomic_DNA"/>
</dbReference>
<keyword evidence="3" id="KW-1185">Reference proteome</keyword>
<dbReference type="PANTHER" id="PTHR11889">
    <property type="entry name" value="HEDGEHOG"/>
    <property type="match status" value="1"/>
</dbReference>